<name>A0A815U101_9BILA</name>
<evidence type="ECO:0000313" key="2">
    <source>
        <dbReference type="EMBL" id="CAF1515773.1"/>
    </source>
</evidence>
<organism evidence="2 4">
    <name type="scientific">Didymodactylos carnosus</name>
    <dbReference type="NCBI Taxonomy" id="1234261"/>
    <lineage>
        <taxon>Eukaryota</taxon>
        <taxon>Metazoa</taxon>
        <taxon>Spiralia</taxon>
        <taxon>Gnathifera</taxon>
        <taxon>Rotifera</taxon>
        <taxon>Eurotatoria</taxon>
        <taxon>Bdelloidea</taxon>
        <taxon>Philodinida</taxon>
        <taxon>Philodinidae</taxon>
        <taxon>Didymodactylos</taxon>
    </lineage>
</organism>
<accession>A0A815U101</accession>
<dbReference type="EMBL" id="CAJOBC010089007">
    <property type="protein sequence ID" value="CAF4375785.1"/>
    <property type="molecule type" value="Genomic_DNA"/>
</dbReference>
<dbReference type="AlphaFoldDB" id="A0A815U101"/>
<protein>
    <submittedName>
        <fullName evidence="2">Uncharacterized protein</fullName>
    </submittedName>
</protein>
<dbReference type="Proteomes" id="UP000681722">
    <property type="component" value="Unassembled WGS sequence"/>
</dbReference>
<gene>
    <name evidence="2" type="ORF">GPM918_LOCUS37321</name>
    <name evidence="3" type="ORF">SRO942_LOCUS38086</name>
</gene>
<reference evidence="2" key="1">
    <citation type="submission" date="2021-02" db="EMBL/GenBank/DDBJ databases">
        <authorList>
            <person name="Nowell W R."/>
        </authorList>
    </citation>
    <scope>NUCLEOTIDE SEQUENCE</scope>
</reference>
<proteinExistence type="predicted"/>
<feature type="compositionally biased region" description="Basic and acidic residues" evidence="1">
    <location>
        <begin position="59"/>
        <end position="79"/>
    </location>
</feature>
<evidence type="ECO:0000313" key="4">
    <source>
        <dbReference type="Proteomes" id="UP000663829"/>
    </source>
</evidence>
<feature type="region of interest" description="Disordered" evidence="1">
    <location>
        <begin position="59"/>
        <end position="96"/>
    </location>
</feature>
<evidence type="ECO:0000313" key="3">
    <source>
        <dbReference type="EMBL" id="CAF4375785.1"/>
    </source>
</evidence>
<dbReference type="Proteomes" id="UP000663829">
    <property type="component" value="Unassembled WGS sequence"/>
</dbReference>
<comment type="caution">
    <text evidence="2">The sequence shown here is derived from an EMBL/GenBank/DDBJ whole genome shotgun (WGS) entry which is preliminary data.</text>
</comment>
<sequence length="96" mass="11124">MPTPPFDRCSLGPEKRFYSIKMTYLESAQETTSNDFESQRVVNYKDLCNTTADRSLETLTKKQKYEEQGDDNNKQKDNDSDNDEMATTATLDDDFF</sequence>
<evidence type="ECO:0000256" key="1">
    <source>
        <dbReference type="SAM" id="MobiDB-lite"/>
    </source>
</evidence>
<dbReference type="EMBL" id="CAJNOQ010023460">
    <property type="protein sequence ID" value="CAF1515773.1"/>
    <property type="molecule type" value="Genomic_DNA"/>
</dbReference>
<keyword evidence="4" id="KW-1185">Reference proteome</keyword>